<evidence type="ECO:0000256" key="9">
    <source>
        <dbReference type="ARBA" id="ARBA00023136"/>
    </source>
</evidence>
<comment type="subcellular location">
    <subcellularLocation>
        <location evidence="1 12">Endoplasmic reticulum membrane</location>
        <topology evidence="1 12">Multi-pass membrane protein</topology>
    </subcellularLocation>
</comment>
<evidence type="ECO:0000256" key="11">
    <source>
        <dbReference type="ARBA" id="ARBA00048899"/>
    </source>
</evidence>
<dbReference type="EC" id="2.4.1.-" evidence="12"/>
<evidence type="ECO:0000256" key="12">
    <source>
        <dbReference type="RuleBase" id="RU363075"/>
    </source>
</evidence>
<dbReference type="GO" id="GO:0006487">
    <property type="term" value="P:protein N-linked glycosylation"/>
    <property type="evidence" value="ECO:0007669"/>
    <property type="project" value="TreeGrafter"/>
</dbReference>
<evidence type="ECO:0000256" key="4">
    <source>
        <dbReference type="ARBA" id="ARBA00022676"/>
    </source>
</evidence>
<keyword evidence="7 12" id="KW-0256">Endoplasmic reticulum</keyword>
<feature type="signal peptide" evidence="14">
    <location>
        <begin position="1"/>
        <end position="22"/>
    </location>
</feature>
<evidence type="ECO:0000256" key="13">
    <source>
        <dbReference type="SAM" id="MobiDB-lite"/>
    </source>
</evidence>
<keyword evidence="8 12" id="KW-1133">Transmembrane helix</keyword>
<dbReference type="Pfam" id="PF03901">
    <property type="entry name" value="Glyco_transf_22"/>
    <property type="match status" value="1"/>
</dbReference>
<evidence type="ECO:0000256" key="5">
    <source>
        <dbReference type="ARBA" id="ARBA00022679"/>
    </source>
</evidence>
<keyword evidence="9 12" id="KW-0472">Membrane</keyword>
<feature type="compositionally biased region" description="Basic and acidic residues" evidence="13">
    <location>
        <begin position="427"/>
        <end position="438"/>
    </location>
</feature>
<keyword evidence="6 12" id="KW-0812">Transmembrane</keyword>
<accession>A0A9W7L6A0</accession>
<keyword evidence="5" id="KW-0808">Transferase</keyword>
<keyword evidence="4 12" id="KW-0328">Glycosyltransferase</keyword>
<organism evidence="15 16">
    <name type="scientific">Triparma columacea</name>
    <dbReference type="NCBI Taxonomy" id="722753"/>
    <lineage>
        <taxon>Eukaryota</taxon>
        <taxon>Sar</taxon>
        <taxon>Stramenopiles</taxon>
        <taxon>Ochrophyta</taxon>
        <taxon>Bolidophyceae</taxon>
        <taxon>Parmales</taxon>
        <taxon>Triparmaceae</taxon>
        <taxon>Triparma</taxon>
    </lineage>
</organism>
<dbReference type="PANTHER" id="PTHR22760">
    <property type="entry name" value="GLYCOSYLTRANSFERASE"/>
    <property type="match status" value="1"/>
</dbReference>
<gene>
    <name evidence="15" type="ORF">TrCOL_g6352</name>
</gene>
<dbReference type="Proteomes" id="UP001165065">
    <property type="component" value="Unassembled WGS sequence"/>
</dbReference>
<evidence type="ECO:0000313" key="16">
    <source>
        <dbReference type="Proteomes" id="UP001165065"/>
    </source>
</evidence>
<evidence type="ECO:0000256" key="10">
    <source>
        <dbReference type="ARBA" id="ARBA00044721"/>
    </source>
</evidence>
<protein>
    <recommendedName>
        <fullName evidence="12">Mannosyltransferase</fullName>
        <ecNumber evidence="12">2.4.1.-</ecNumber>
    </recommendedName>
</protein>
<name>A0A9W7L6A0_9STRA</name>
<evidence type="ECO:0000256" key="3">
    <source>
        <dbReference type="ARBA" id="ARBA00007063"/>
    </source>
</evidence>
<dbReference type="GO" id="GO:0005789">
    <property type="term" value="C:endoplasmic reticulum membrane"/>
    <property type="evidence" value="ECO:0007669"/>
    <property type="project" value="UniProtKB-SubCell"/>
</dbReference>
<evidence type="ECO:0000256" key="7">
    <source>
        <dbReference type="ARBA" id="ARBA00022824"/>
    </source>
</evidence>
<evidence type="ECO:0000256" key="8">
    <source>
        <dbReference type="ARBA" id="ARBA00022989"/>
    </source>
</evidence>
<feature type="transmembrane region" description="Helical" evidence="12">
    <location>
        <begin position="490"/>
        <end position="516"/>
    </location>
</feature>
<dbReference type="GO" id="GO:0052917">
    <property type="term" value="F:dol-P-Man:Man(7)GlcNAc(2)-PP-Dol alpha-1,6-mannosyltransferase activity"/>
    <property type="evidence" value="ECO:0007669"/>
    <property type="project" value="UniProtKB-EC"/>
</dbReference>
<feature type="transmembrane region" description="Helical" evidence="12">
    <location>
        <begin position="259"/>
        <end position="282"/>
    </location>
</feature>
<feature type="chain" id="PRO_5040768014" description="Mannosyltransferase" evidence="14">
    <location>
        <begin position="23"/>
        <end position="630"/>
    </location>
</feature>
<dbReference type="PANTHER" id="PTHR22760:SF1">
    <property type="entry name" value="DOL-P-MAN:MAN(7)GLCNAC(2)-PP-DOL ALPHA-1,6-MANNOSYLTRANSFERASE"/>
    <property type="match status" value="1"/>
</dbReference>
<keyword evidence="14" id="KW-0732">Signal</keyword>
<comment type="function">
    <text evidence="10">Mannosyltransferase that operates in the biosynthetic pathway of dolichol-linked oligosaccharides, the glycan precursors employed in protein asparagine (N)-glycosylation. The assembly of dolichol-linked oligosaccharides begins on the cytosolic side of the endoplasmic reticulum membrane and finishes in its lumen. The sequential addition of sugars to dolichol pyrophosphate produces dolichol-linked oligosaccharides containing fourteen sugars, including two GlcNAcs, nine mannoses and three glucoses. Once assembled, the oligosaccharide is transferred from the lipid to nascent proteins by oligosaccharyltransferases. In the lumen of the endoplasmic reticulum, adds the eighth mannose residue in an alpha-1,6 linkage onto Man(7)GlcNAc(2)-PP-dolichol to produce Man(8)GlcNAc(2)-PP-dolichol.</text>
</comment>
<evidence type="ECO:0000313" key="15">
    <source>
        <dbReference type="EMBL" id="GMI35388.1"/>
    </source>
</evidence>
<comment type="catalytic activity">
    <reaction evidence="11">
        <text>an alpha-D-Man-(1-&gt;2)-alpha-D-Man-(1-&gt;2)-alpha-D-Man-(1-&gt;3)-[alpha-D-Man-(1-&gt;2)-alpha-D-Man-(1-&gt;3)-alpha-D-Man-(1-&gt;6)]-beta-D-Man-(1-&gt;4)-beta-D-GlcNAc-(1-&gt;4)-alpha-D-GlcNAc-diphospho-di-trans,poly-cis-dolichol + a di-trans,poly-cis-dolichyl beta-D-mannosyl phosphate = an alpha-D-Man-(1-&gt;2)-alpha-D-Man-(1-&gt;2)-alpha-D-Man-(1-&gt;3)-[alpha-D-Man-(1-&gt;2)-alpha-D-Man-(1-&gt;3)-[alpha-D-Man-(1-&gt;6)]-alpha-D-Man-(1-&gt;6)]-beta-D-Man-(1-&gt;4)-beta-D-GlcNAc-(1-&gt;4)-alpha-D-GlcNAc-diphospho-di-trans,poly-cis-dolichol + a di-trans,poly-cis-dolichyl phosphate + H(+)</text>
        <dbReference type="Rhea" id="RHEA:29535"/>
        <dbReference type="Rhea" id="RHEA-COMP:19498"/>
        <dbReference type="Rhea" id="RHEA-COMP:19501"/>
        <dbReference type="Rhea" id="RHEA-COMP:19518"/>
        <dbReference type="Rhea" id="RHEA-COMP:19519"/>
        <dbReference type="ChEBI" id="CHEBI:15378"/>
        <dbReference type="ChEBI" id="CHEBI:57683"/>
        <dbReference type="ChEBI" id="CHEBI:58211"/>
        <dbReference type="ChEBI" id="CHEBI:132517"/>
        <dbReference type="ChEBI" id="CHEBI:132519"/>
        <dbReference type="EC" id="2.4.1.260"/>
    </reaction>
    <physiologicalReaction direction="left-to-right" evidence="11">
        <dbReference type="Rhea" id="RHEA:29536"/>
    </physiologicalReaction>
</comment>
<comment type="pathway">
    <text evidence="2">Protein modification; protein glycosylation.</text>
</comment>
<reference evidence="16" key="1">
    <citation type="journal article" date="2023" name="Commun. Biol.">
        <title>Genome analysis of Parmales, the sister group of diatoms, reveals the evolutionary specialization of diatoms from phago-mixotrophs to photoautotrophs.</title>
        <authorList>
            <person name="Ban H."/>
            <person name="Sato S."/>
            <person name="Yoshikawa S."/>
            <person name="Yamada K."/>
            <person name="Nakamura Y."/>
            <person name="Ichinomiya M."/>
            <person name="Sato N."/>
            <person name="Blanc-Mathieu R."/>
            <person name="Endo H."/>
            <person name="Kuwata A."/>
            <person name="Ogata H."/>
        </authorList>
    </citation>
    <scope>NUCLEOTIDE SEQUENCE [LARGE SCALE GENOMIC DNA]</scope>
</reference>
<proteinExistence type="inferred from homology"/>
<evidence type="ECO:0000256" key="2">
    <source>
        <dbReference type="ARBA" id="ARBA00004922"/>
    </source>
</evidence>
<dbReference type="AlphaFoldDB" id="A0A9W7L6A0"/>
<feature type="transmembrane region" description="Helical" evidence="12">
    <location>
        <begin position="220"/>
        <end position="247"/>
    </location>
</feature>
<dbReference type="OrthoDB" id="19039at2759"/>
<keyword evidence="16" id="KW-1185">Reference proteome</keyword>
<sequence length="630" mass="68833">MGGTILFLVPLFSVSLVHLICAPYTKVEESFHTQAFHDMLFKLPAEGEVNSVIKSYFDVYAHLFPGLAPLECPDISRDSSTVANDDLNGSQKDPPPRGIATGCAIKSTFDHLSYPGVVPRSFLPATVISSAVRPIKFSLDVVLTSSPGKFFYQCLSRAVLGFLTCLSLSSLGSSLPLSSASKVAFVLICVTQPHLLYYSSRPLPNTFALVLSTFAFSNWFRGRSLTCIFLLIVAVCTCRCDILVLAAPVGLSMLAMRQVSFVMGAVTGLAAVAVSLAVVVPLDTVMWDNYSKPNSGGLDRFLWAEGVVLFYNTVENKSSDWGTSPWWWYFGSALPKALAAGAVFAVLSVVKVNLNGKDAKLQFSVNTLLLPYTAPALVFVALYSLLPHKEIRFIMPAVPLFNVAAAQGLGCIIDIARLCSGWGLREGREGREGEKEDKAEEGESEGDNRRTSERLRRRKRGAIKSASPKSQEGSGRKTRNPVSIGFLTKAAIFVTILGSVALLALSFFFTCFYLYVSRHNYPGGEAISLLHSTLDSRGVGGGKIHVCNKAAMTGFTRFLERPGWEYVKEGYEEGNKERADGLQDSVDFAIAEEKDRPGFKTMGAIKGYAGIDFKERKVKWEETLWILEQT</sequence>
<comment type="caution">
    <text evidence="15">The sequence shown here is derived from an EMBL/GenBank/DDBJ whole genome shotgun (WGS) entry which is preliminary data.</text>
</comment>
<dbReference type="EMBL" id="BRYA01000054">
    <property type="protein sequence ID" value="GMI35388.1"/>
    <property type="molecule type" value="Genomic_DNA"/>
</dbReference>
<evidence type="ECO:0000256" key="14">
    <source>
        <dbReference type="SAM" id="SignalP"/>
    </source>
</evidence>
<feature type="transmembrane region" description="Helical" evidence="12">
    <location>
        <begin position="368"/>
        <end position="386"/>
    </location>
</feature>
<feature type="transmembrane region" description="Helical" evidence="12">
    <location>
        <begin position="326"/>
        <end position="347"/>
    </location>
</feature>
<evidence type="ECO:0000256" key="1">
    <source>
        <dbReference type="ARBA" id="ARBA00004477"/>
    </source>
</evidence>
<dbReference type="InterPro" id="IPR005599">
    <property type="entry name" value="GPI_mannosylTrfase"/>
</dbReference>
<feature type="region of interest" description="Disordered" evidence="13">
    <location>
        <begin position="427"/>
        <end position="478"/>
    </location>
</feature>
<comment type="similarity">
    <text evidence="3 12">Belongs to the glycosyltransferase 22 family.</text>
</comment>
<evidence type="ECO:0000256" key="6">
    <source>
        <dbReference type="ARBA" id="ARBA00022692"/>
    </source>
</evidence>